<dbReference type="RefSeq" id="WP_110938567.1">
    <property type="nucleotide sequence ID" value="NZ_KZ614147.1"/>
</dbReference>
<evidence type="ECO:0000259" key="2">
    <source>
        <dbReference type="PROSITE" id="PS51819"/>
    </source>
</evidence>
<dbReference type="Pfam" id="PF00903">
    <property type="entry name" value="Glyoxalase"/>
    <property type="match status" value="1"/>
</dbReference>
<dbReference type="InterPro" id="IPR029068">
    <property type="entry name" value="Glyas_Bleomycin-R_OHBP_Dase"/>
</dbReference>
<gene>
    <name evidence="3" type="ORF">CR203_07005</name>
</gene>
<dbReference type="PANTHER" id="PTHR46142:SF3">
    <property type="entry name" value="F18B13.24 PROTEIN"/>
    <property type="match status" value="1"/>
</dbReference>
<name>A0A3A9K9K2_9BACI</name>
<keyword evidence="4" id="KW-1185">Reference proteome</keyword>
<proteinExistence type="predicted"/>
<dbReference type="InterPro" id="IPR018146">
    <property type="entry name" value="Glyoxalase_1_CS"/>
</dbReference>
<dbReference type="Gene3D" id="3.10.180.10">
    <property type="entry name" value="2,3-Dihydroxybiphenyl 1,2-Dioxygenase, domain 1"/>
    <property type="match status" value="1"/>
</dbReference>
<sequence length="131" mass="15084">MIEIKGLHHVSLCVTDLTKAKEFYGEVLGFAELQRPDFDFSGAWYSLGDQQLHLIVYPESNTLRKENNINSRDGHFAIRVRDYHQTLSSLKNKGVQVVEKPKSKSGFAQIFCMDPDHNLIEFNVEQKDLEE</sequence>
<accession>A0A3A9K9K2</accession>
<keyword evidence="1" id="KW-0479">Metal-binding</keyword>
<dbReference type="PROSITE" id="PS51819">
    <property type="entry name" value="VOC"/>
    <property type="match status" value="1"/>
</dbReference>
<dbReference type="OrthoDB" id="9800322at2"/>
<evidence type="ECO:0000313" key="3">
    <source>
        <dbReference type="EMBL" id="RKL68228.1"/>
    </source>
</evidence>
<dbReference type="PROSITE" id="PS00934">
    <property type="entry name" value="GLYOXALASE_I_1"/>
    <property type="match status" value="1"/>
</dbReference>
<protein>
    <submittedName>
        <fullName evidence="3">Glyoxalase</fullName>
    </submittedName>
</protein>
<dbReference type="InterPro" id="IPR037523">
    <property type="entry name" value="VOC_core"/>
</dbReference>
<dbReference type="SUPFAM" id="SSF54593">
    <property type="entry name" value="Glyoxalase/Bleomycin resistance protein/Dihydroxybiphenyl dioxygenase"/>
    <property type="match status" value="1"/>
</dbReference>
<dbReference type="InterPro" id="IPR004360">
    <property type="entry name" value="Glyas_Fos-R_dOase_dom"/>
</dbReference>
<dbReference type="Proteomes" id="UP000281498">
    <property type="component" value="Unassembled WGS sequence"/>
</dbReference>
<reference evidence="3 4" key="1">
    <citation type="submission" date="2017-10" db="EMBL/GenBank/DDBJ databases">
        <title>Bacillus sp. nov., a halophilic bacterium isolated from a Keqin Lake.</title>
        <authorList>
            <person name="Wang H."/>
        </authorList>
    </citation>
    <scope>NUCLEOTIDE SEQUENCE [LARGE SCALE GENOMIC DNA]</scope>
    <source>
        <strain evidence="3 4">KCTC 13187</strain>
    </source>
</reference>
<dbReference type="GO" id="GO:0004462">
    <property type="term" value="F:lactoylglutathione lyase activity"/>
    <property type="evidence" value="ECO:0007669"/>
    <property type="project" value="InterPro"/>
</dbReference>
<organism evidence="3 4">
    <name type="scientific">Salipaludibacillus neizhouensis</name>
    <dbReference type="NCBI Taxonomy" id="885475"/>
    <lineage>
        <taxon>Bacteria</taxon>
        <taxon>Bacillati</taxon>
        <taxon>Bacillota</taxon>
        <taxon>Bacilli</taxon>
        <taxon>Bacillales</taxon>
        <taxon>Bacillaceae</taxon>
    </lineage>
</organism>
<dbReference type="GO" id="GO:0046872">
    <property type="term" value="F:metal ion binding"/>
    <property type="evidence" value="ECO:0007669"/>
    <property type="project" value="UniProtKB-KW"/>
</dbReference>
<evidence type="ECO:0000313" key="4">
    <source>
        <dbReference type="Proteomes" id="UP000281498"/>
    </source>
</evidence>
<evidence type="ECO:0000256" key="1">
    <source>
        <dbReference type="ARBA" id="ARBA00022723"/>
    </source>
</evidence>
<dbReference type="EMBL" id="PDOE01000002">
    <property type="protein sequence ID" value="RKL68228.1"/>
    <property type="molecule type" value="Genomic_DNA"/>
</dbReference>
<dbReference type="PANTHER" id="PTHR46142">
    <property type="match status" value="1"/>
</dbReference>
<dbReference type="AlphaFoldDB" id="A0A3A9K9K2"/>
<comment type="caution">
    <text evidence="3">The sequence shown here is derived from an EMBL/GenBank/DDBJ whole genome shotgun (WGS) entry which is preliminary data.</text>
</comment>
<feature type="domain" description="VOC" evidence="2">
    <location>
        <begin position="6"/>
        <end position="125"/>
    </location>
</feature>